<accession>A0A062XUI6</accession>
<evidence type="ECO:0000313" key="3">
    <source>
        <dbReference type="Proteomes" id="UP000027284"/>
    </source>
</evidence>
<sequence length="248" mass="27385">MREAESLLKEAAHDLAKERPENAAKTLNNLRFLPRVLGAEVASLSALLQEPPYGGLKQAILLHSDTHDGALAAEFLAHFFHIRFGLHVQPRRVLELRDDVPGVFRTFGLRNLVKEFARTVQDFGAGRLVFDATGGYKAQVALAVVVGQAFGVPVVYRFERFSEIIELPPLPFTLDLEFFSSVRALLEKDKITSHDLASALGQPLTDANPAFARLSVALAGPDGNNEYTLSPMGQLILELFKLRERNVL</sequence>
<dbReference type="Pfam" id="PF09651">
    <property type="entry name" value="Cas_APE2256"/>
    <property type="match status" value="1"/>
</dbReference>
<dbReference type="EMBL" id="JMFG01000035">
    <property type="protein sequence ID" value="KDA53029.1"/>
    <property type="molecule type" value="Genomic_DNA"/>
</dbReference>
<dbReference type="Proteomes" id="UP000027284">
    <property type="component" value="Unassembled WGS sequence"/>
</dbReference>
<dbReference type="InterPro" id="IPR013442">
    <property type="entry name" value="SSO1393-like"/>
</dbReference>
<dbReference type="STRING" id="1312852.EG19_07910"/>
<comment type="caution">
    <text evidence="2">The sequence shown here is derived from an EMBL/GenBank/DDBJ whole genome shotgun (WGS) entry which is preliminary data.</text>
</comment>
<proteinExistence type="predicted"/>
<dbReference type="AlphaFoldDB" id="A0A062XUI6"/>
<dbReference type="NCBIfam" id="TIGR02619">
    <property type="entry name" value="putative CRISPR-associated protein, APE2256 family"/>
    <property type="match status" value="1"/>
</dbReference>
<name>A0A062XUI6_9BACT</name>
<evidence type="ECO:0000259" key="1">
    <source>
        <dbReference type="Pfam" id="PF09651"/>
    </source>
</evidence>
<protein>
    <recommendedName>
        <fullName evidence="1">CRISPR system ring nuclease SSO1393-like domain-containing protein</fullName>
    </recommendedName>
</protein>
<reference evidence="2 3" key="1">
    <citation type="submission" date="2014-04" db="EMBL/GenBank/DDBJ databases">
        <title>The Genome Sequence of Thermoanaerobaculum aquaticum MP-01, The First Cultivated Group 23 Acidobacterium.</title>
        <authorList>
            <person name="Stamps B.W."/>
            <person name="Losey N.A."/>
            <person name="Lawson P.A."/>
            <person name="Stevenson B.S."/>
        </authorList>
    </citation>
    <scope>NUCLEOTIDE SEQUENCE [LARGE SCALE GENOMIC DNA]</scope>
    <source>
        <strain evidence="2 3">MP-01</strain>
    </source>
</reference>
<feature type="domain" description="CRISPR system ring nuclease SSO1393-like" evidence="1">
    <location>
        <begin position="37"/>
        <end position="170"/>
    </location>
</feature>
<dbReference type="Gene3D" id="3.40.50.10770">
    <property type="entry name" value="Hypothetical protein VC1899 like domain (Restriction endonuclease-like)"/>
    <property type="match status" value="1"/>
</dbReference>
<organism evidence="2 3">
    <name type="scientific">Thermoanaerobaculum aquaticum</name>
    <dbReference type="NCBI Taxonomy" id="1312852"/>
    <lineage>
        <taxon>Bacteria</taxon>
        <taxon>Pseudomonadati</taxon>
        <taxon>Acidobacteriota</taxon>
        <taxon>Thermoanaerobaculia</taxon>
        <taxon>Thermoanaerobaculales</taxon>
        <taxon>Thermoanaerobaculaceae</taxon>
        <taxon>Thermoanaerobaculum</taxon>
    </lineage>
</organism>
<keyword evidence="3" id="KW-1185">Reference proteome</keyword>
<gene>
    <name evidence="2" type="ORF">EG19_07910</name>
</gene>
<evidence type="ECO:0000313" key="2">
    <source>
        <dbReference type="EMBL" id="KDA53029.1"/>
    </source>
</evidence>